<keyword evidence="2" id="KW-0812">Transmembrane</keyword>
<reference evidence="3 4" key="1">
    <citation type="journal article" date="2010" name="Nature">
        <title>The Ectocarpus genome and the independent evolution of multicellularity in brown algae.</title>
        <authorList>
            <person name="Cock J.M."/>
            <person name="Sterck L."/>
            <person name="Rouze P."/>
            <person name="Scornet D."/>
            <person name="Allen A.E."/>
            <person name="Amoutzias G."/>
            <person name="Anthouard V."/>
            <person name="Artiguenave F."/>
            <person name="Aury J.M."/>
            <person name="Badger J.H."/>
            <person name="Beszteri B."/>
            <person name="Billiau K."/>
            <person name="Bonnet E."/>
            <person name="Bothwell J.H."/>
            <person name="Bowler C."/>
            <person name="Boyen C."/>
            <person name="Brownlee C."/>
            <person name="Carrano C.J."/>
            <person name="Charrier B."/>
            <person name="Cho G.Y."/>
            <person name="Coelho S.M."/>
            <person name="Collen J."/>
            <person name="Corre E."/>
            <person name="Da Silva C."/>
            <person name="Delage L."/>
            <person name="Delaroque N."/>
            <person name="Dittami S.M."/>
            <person name="Doulbeau S."/>
            <person name="Elias M."/>
            <person name="Farnham G."/>
            <person name="Gachon C.M."/>
            <person name="Gschloessl B."/>
            <person name="Heesch S."/>
            <person name="Jabbari K."/>
            <person name="Jubin C."/>
            <person name="Kawai H."/>
            <person name="Kimura K."/>
            <person name="Kloareg B."/>
            <person name="Kupper F.C."/>
            <person name="Lang D."/>
            <person name="Le Bail A."/>
            <person name="Leblanc C."/>
            <person name="Lerouge P."/>
            <person name="Lohr M."/>
            <person name="Lopez P.J."/>
            <person name="Martens C."/>
            <person name="Maumus F."/>
            <person name="Michel G."/>
            <person name="Miranda-Saavedra D."/>
            <person name="Morales J."/>
            <person name="Moreau H."/>
            <person name="Motomura T."/>
            <person name="Nagasato C."/>
            <person name="Napoli C.A."/>
            <person name="Nelson D.R."/>
            <person name="Nyvall-Collen P."/>
            <person name="Peters A.F."/>
            <person name="Pommier C."/>
            <person name="Potin P."/>
            <person name="Poulain J."/>
            <person name="Quesneville H."/>
            <person name="Read B."/>
            <person name="Rensing S.A."/>
            <person name="Ritter A."/>
            <person name="Rousvoal S."/>
            <person name="Samanta M."/>
            <person name="Samson G."/>
            <person name="Schroeder D.C."/>
            <person name="Segurens B."/>
            <person name="Strittmatter M."/>
            <person name="Tonon T."/>
            <person name="Tregear J.W."/>
            <person name="Valentin K."/>
            <person name="von Dassow P."/>
            <person name="Yamagishi T."/>
            <person name="Van de Peer Y."/>
            <person name="Wincker P."/>
        </authorList>
    </citation>
    <scope>NUCLEOTIDE SEQUENCE [LARGE SCALE GENOMIC DNA]</scope>
    <source>
        <strain evidence="4">Ec32 / CCAP1310/4</strain>
    </source>
</reference>
<feature type="region of interest" description="Disordered" evidence="1">
    <location>
        <begin position="400"/>
        <end position="461"/>
    </location>
</feature>
<name>D7FQ87_ECTSI</name>
<evidence type="ECO:0000256" key="1">
    <source>
        <dbReference type="SAM" id="MobiDB-lite"/>
    </source>
</evidence>
<dbReference type="AlphaFoldDB" id="D7FQ87"/>
<accession>D7FQ87</accession>
<keyword evidence="4" id="KW-1185">Reference proteome</keyword>
<keyword evidence="2" id="KW-0472">Membrane</keyword>
<keyword evidence="2" id="KW-1133">Transmembrane helix</keyword>
<evidence type="ECO:0000313" key="4">
    <source>
        <dbReference type="Proteomes" id="UP000002630"/>
    </source>
</evidence>
<evidence type="ECO:0000256" key="2">
    <source>
        <dbReference type="SAM" id="Phobius"/>
    </source>
</evidence>
<feature type="transmembrane region" description="Helical" evidence="2">
    <location>
        <begin position="303"/>
        <end position="324"/>
    </location>
</feature>
<dbReference type="EMBL" id="FN648375">
    <property type="protein sequence ID" value="CBJ48419.1"/>
    <property type="molecule type" value="Genomic_DNA"/>
</dbReference>
<sequence length="489" mass="52262">MDSDGKPVGVEGSPLFFDSDNISVSSTRRSGVYQDGLDAEEVSSVATTTGTATTVSLVATNYLGDGNISTFEPSTLVEVGNETVRLDVRIRDWSFCTPFGRDGGRRCMAEPQDIFLQNEGALPLPPAPPPPHTLLIPRCDGETVATFRFVCDPRLVECADVVSVKYYLGEADQDPGQAPNTATIGVARGSGENGTSTSSSGALEEFWGTGVYERNLTRAEVGSFLNVSSLTPGLDYVFWSVWEHGNGSAPESNSRDFDLPRVQYWGDRERGGGGGRPGGRDHGFAGALRLAGGVLRAVVLQQAATWVAIAFGFLLLWLLGCYGVRLAKHRHAAKTWPSAVARAAARSHGGLFDDDASSFGSPTSSEADSSMGGVKELQIFPMMMKAEFKSKLEFSDRSDAVRSTSAEEDEQSICAPKAPGWTTPGSGSLNCIHDQNSSSNNNKNNNADSNRNVDNGNMASEVFPSPPPFHYRVPAEAFPLTDAMLELPV</sequence>
<organism evidence="3 4">
    <name type="scientific">Ectocarpus siliculosus</name>
    <name type="common">Brown alga</name>
    <name type="synonym">Conferva siliculosa</name>
    <dbReference type="NCBI Taxonomy" id="2880"/>
    <lineage>
        <taxon>Eukaryota</taxon>
        <taxon>Sar</taxon>
        <taxon>Stramenopiles</taxon>
        <taxon>Ochrophyta</taxon>
        <taxon>PX clade</taxon>
        <taxon>Phaeophyceae</taxon>
        <taxon>Ectocarpales</taxon>
        <taxon>Ectocarpaceae</taxon>
        <taxon>Ectocarpus</taxon>
    </lineage>
</organism>
<feature type="compositionally biased region" description="Low complexity" evidence="1">
    <location>
        <begin position="434"/>
        <end position="457"/>
    </location>
</feature>
<protein>
    <submittedName>
        <fullName evidence="3">Uncharacterized protein</fullName>
    </submittedName>
</protein>
<dbReference type="EMBL" id="FN649727">
    <property type="protein sequence ID" value="CBJ48419.1"/>
    <property type="molecule type" value="Genomic_DNA"/>
</dbReference>
<dbReference type="Proteomes" id="UP000002630">
    <property type="component" value="Linkage Group LG02"/>
</dbReference>
<evidence type="ECO:0000313" key="3">
    <source>
        <dbReference type="EMBL" id="CBJ48419.1"/>
    </source>
</evidence>
<dbReference type="InParanoid" id="D7FQ87"/>
<gene>
    <name evidence="3" type="ORF">Esi_0002_0217</name>
</gene>
<proteinExistence type="predicted"/>